<reference evidence="2 3" key="1">
    <citation type="submission" date="2017-11" db="EMBL/GenBank/DDBJ databases">
        <title>Reclassification of Bisgaard taxon 5 as Caviibacterium pharyngocola gen. nov., sp. nov.</title>
        <authorList>
            <person name="Christensen H."/>
        </authorList>
    </citation>
    <scope>NUCLEOTIDE SEQUENCE [LARGE SCALE GENOMIC DNA]</scope>
    <source>
        <strain evidence="2 3">7_3</strain>
    </source>
</reference>
<evidence type="ECO:0000313" key="3">
    <source>
        <dbReference type="Proteomes" id="UP000230282"/>
    </source>
</evidence>
<evidence type="ECO:0000259" key="1">
    <source>
        <dbReference type="Pfam" id="PF10124"/>
    </source>
</evidence>
<organism evidence="2 3">
    <name type="scientific">Caviibacterium pharyngocola</name>
    <dbReference type="NCBI Taxonomy" id="28159"/>
    <lineage>
        <taxon>Bacteria</taxon>
        <taxon>Pseudomonadati</taxon>
        <taxon>Pseudomonadota</taxon>
        <taxon>Gammaproteobacteria</taxon>
        <taxon>Pasteurellales</taxon>
        <taxon>Pasteurellaceae</taxon>
        <taxon>Caviibacterium</taxon>
    </lineage>
</organism>
<name>A0A2M8RY04_9PAST</name>
<keyword evidence="3" id="KW-1185">Reference proteome</keyword>
<dbReference type="OrthoDB" id="9804833at2"/>
<dbReference type="InterPro" id="IPR018774">
    <property type="entry name" value="Phage_Mu_GpT"/>
</dbReference>
<dbReference type="Proteomes" id="UP000230282">
    <property type="component" value="Unassembled WGS sequence"/>
</dbReference>
<proteinExistence type="predicted"/>
<sequence>MSIKKSAVLNIITEQFRKEFAAGLETFKPQWQKIAMEISSSTKTNTYGFLGKFPKMREWVGSRQIQSMQAQGTSITNKTYETTVGISADDIDDDQVGLYRPMVQLAGEAAAELPDDEVFSLLKKGKSTLCYDGQNFFDTDHPVYEKVDGTGSNTTQSNLTVGSDNDAPTFYILDVHSVVKPLIWQNRQKPEITPKFDASKSDHVFMENEYLWGVKARGAAGFGFWQLIHRVEKTALTKENVSKIITQMKELKGDGGKVLNIRPNLILVPSALETAAKELFKTKIINGTTNILENELDILVSPFIAE</sequence>
<comment type="caution">
    <text evidence="2">The sequence shown here is derived from an EMBL/GenBank/DDBJ whole genome shotgun (WGS) entry which is preliminary data.</text>
</comment>
<protein>
    <submittedName>
        <fullName evidence="2">Head protein</fullName>
    </submittedName>
</protein>
<dbReference type="Pfam" id="PF10124">
    <property type="entry name" value="Mu-like_gpT"/>
    <property type="match status" value="1"/>
</dbReference>
<evidence type="ECO:0000313" key="2">
    <source>
        <dbReference type="EMBL" id="PJG83773.1"/>
    </source>
</evidence>
<dbReference type="EMBL" id="PHGZ01000004">
    <property type="protein sequence ID" value="PJG83773.1"/>
    <property type="molecule type" value="Genomic_DNA"/>
</dbReference>
<dbReference type="RefSeq" id="WP_100295740.1">
    <property type="nucleotide sequence ID" value="NZ_PHGZ01000004.1"/>
</dbReference>
<feature type="domain" description="Bacteriophage Mu GpT" evidence="1">
    <location>
        <begin position="10"/>
        <end position="304"/>
    </location>
</feature>
<gene>
    <name evidence="2" type="ORF">CVP04_01385</name>
</gene>
<dbReference type="AlphaFoldDB" id="A0A2M8RY04"/>
<accession>A0A2M8RY04</accession>